<reference evidence="1 2" key="1">
    <citation type="journal article" date="2019" name="Genome Biol. Evol.">
        <title>Insights into the evolution of the New World diploid cottons (Gossypium, subgenus Houzingenia) based on genome sequencing.</title>
        <authorList>
            <person name="Grover C.E."/>
            <person name="Arick M.A. 2nd"/>
            <person name="Thrash A."/>
            <person name="Conover J.L."/>
            <person name="Sanders W.S."/>
            <person name="Peterson D.G."/>
            <person name="Frelichowski J.E."/>
            <person name="Scheffler J.A."/>
            <person name="Scheffler B.E."/>
            <person name="Wendel J.F."/>
        </authorList>
    </citation>
    <scope>NUCLEOTIDE SEQUENCE [LARGE SCALE GENOMIC DNA]</scope>
    <source>
        <strain evidence="1">8</strain>
        <tissue evidence="1">Leaf</tissue>
    </source>
</reference>
<dbReference type="EMBL" id="JABEZW010000011">
    <property type="protein sequence ID" value="MBA0779790.1"/>
    <property type="molecule type" value="Genomic_DNA"/>
</dbReference>
<proteinExistence type="predicted"/>
<gene>
    <name evidence="1" type="ORF">Gotri_003995</name>
</gene>
<dbReference type="AlphaFoldDB" id="A0A7J9F3E5"/>
<sequence length="99" mass="11318">MELNFKKIPKEDAMKLELLFTVEEIKEVIWSCDESKAPRSDMYNICFIKGCYQLVREDLSGVVLLVSVHFALVYGQGNGMATTLAITGVRRLALFKAWW</sequence>
<accession>A0A7J9F3E5</accession>
<organism evidence="1 2">
    <name type="scientific">Gossypium trilobum</name>
    <dbReference type="NCBI Taxonomy" id="34281"/>
    <lineage>
        <taxon>Eukaryota</taxon>
        <taxon>Viridiplantae</taxon>
        <taxon>Streptophyta</taxon>
        <taxon>Embryophyta</taxon>
        <taxon>Tracheophyta</taxon>
        <taxon>Spermatophyta</taxon>
        <taxon>Magnoliopsida</taxon>
        <taxon>eudicotyledons</taxon>
        <taxon>Gunneridae</taxon>
        <taxon>Pentapetalae</taxon>
        <taxon>rosids</taxon>
        <taxon>malvids</taxon>
        <taxon>Malvales</taxon>
        <taxon>Malvaceae</taxon>
        <taxon>Malvoideae</taxon>
        <taxon>Gossypium</taxon>
    </lineage>
</organism>
<evidence type="ECO:0000313" key="2">
    <source>
        <dbReference type="Proteomes" id="UP000593568"/>
    </source>
</evidence>
<dbReference type="Proteomes" id="UP000593568">
    <property type="component" value="Unassembled WGS sequence"/>
</dbReference>
<evidence type="ECO:0000313" key="1">
    <source>
        <dbReference type="EMBL" id="MBA0779790.1"/>
    </source>
</evidence>
<comment type="caution">
    <text evidence="1">The sequence shown here is derived from an EMBL/GenBank/DDBJ whole genome shotgun (WGS) entry which is preliminary data.</text>
</comment>
<protein>
    <submittedName>
        <fullName evidence="1">Uncharacterized protein</fullName>
    </submittedName>
</protein>
<name>A0A7J9F3E5_9ROSI</name>
<keyword evidence="2" id="KW-1185">Reference proteome</keyword>